<dbReference type="Proteomes" id="UP000238392">
    <property type="component" value="Unassembled WGS sequence"/>
</dbReference>
<reference evidence="2 3" key="1">
    <citation type="submission" date="2018-03" db="EMBL/GenBank/DDBJ databases">
        <title>Genomic Encyclopedia of Archaeal and Bacterial Type Strains, Phase II (KMG-II): from individual species to whole genera.</title>
        <authorList>
            <person name="Goeker M."/>
        </authorList>
    </citation>
    <scope>NUCLEOTIDE SEQUENCE [LARGE SCALE GENOMIC DNA]</scope>
    <source>
        <strain evidence="2 3">DSM 100212</strain>
    </source>
</reference>
<sequence>MRFLLITDLLDPERGSEFQIALKAISAIARQPSATIDLWTLERLDNRQSIIKWLVDKGLANRVKLNFVSMIFAKSNGDHPTRLHFLADLLRLYSAALRTNDAQTVIWKSGQVNALFYLPFLFVQKKIILGAISGLEYPPLRAIARYGPRSLLVKYSLYAILILLERAVFHFAIRLRRQPLTLLFATQTDRSVFARTIAMRPHLIRDALYSEVDLEGILASVPHPNAQKPHKETTCLLWSGALNQRKNPTAALRVLAKAVQLGPKTEALMVGKGPLENRLIEEIKSVSSPQLTHLQGLTRLDFLTKLSQFDAVLVTSWREANSVFIFEALAAGCPVVASNISGMRDSVAKTGTVLEFDQLAEPDHAARILLAAAQRNNRREIRGYVEALHSAEMTTIEKVLLHT</sequence>
<dbReference type="EMBL" id="PVTQ01000021">
    <property type="protein sequence ID" value="PRY84717.1"/>
    <property type="molecule type" value="Genomic_DNA"/>
</dbReference>
<dbReference type="AlphaFoldDB" id="A0A2T0WDD9"/>
<protein>
    <submittedName>
        <fullName evidence="2">Glycosyltransferase involved in cell wall biosynthesis</fullName>
    </submittedName>
</protein>
<dbReference type="OrthoDB" id="9790710at2"/>
<dbReference type="GO" id="GO:0016757">
    <property type="term" value="F:glycosyltransferase activity"/>
    <property type="evidence" value="ECO:0007669"/>
    <property type="project" value="InterPro"/>
</dbReference>
<gene>
    <name evidence="2" type="ORF">CLV74_12149</name>
</gene>
<proteinExistence type="predicted"/>
<dbReference type="InterPro" id="IPR001296">
    <property type="entry name" value="Glyco_trans_1"/>
</dbReference>
<comment type="caution">
    <text evidence="2">The sequence shown here is derived from an EMBL/GenBank/DDBJ whole genome shotgun (WGS) entry which is preliminary data.</text>
</comment>
<organism evidence="2 3">
    <name type="scientific">Donghicola tyrosinivorans</name>
    <dbReference type="NCBI Taxonomy" id="1652492"/>
    <lineage>
        <taxon>Bacteria</taxon>
        <taxon>Pseudomonadati</taxon>
        <taxon>Pseudomonadota</taxon>
        <taxon>Alphaproteobacteria</taxon>
        <taxon>Rhodobacterales</taxon>
        <taxon>Roseobacteraceae</taxon>
        <taxon>Donghicola</taxon>
    </lineage>
</organism>
<keyword evidence="3" id="KW-1185">Reference proteome</keyword>
<dbReference type="Pfam" id="PF00534">
    <property type="entry name" value="Glycos_transf_1"/>
    <property type="match status" value="1"/>
</dbReference>
<evidence type="ECO:0000259" key="1">
    <source>
        <dbReference type="Pfam" id="PF00534"/>
    </source>
</evidence>
<dbReference type="PANTHER" id="PTHR12526">
    <property type="entry name" value="GLYCOSYLTRANSFERASE"/>
    <property type="match status" value="1"/>
</dbReference>
<feature type="domain" description="Glycosyl transferase family 1" evidence="1">
    <location>
        <begin position="230"/>
        <end position="374"/>
    </location>
</feature>
<dbReference type="SUPFAM" id="SSF53756">
    <property type="entry name" value="UDP-Glycosyltransferase/glycogen phosphorylase"/>
    <property type="match status" value="1"/>
</dbReference>
<evidence type="ECO:0000313" key="2">
    <source>
        <dbReference type="EMBL" id="PRY84717.1"/>
    </source>
</evidence>
<accession>A0A2T0WDD9</accession>
<name>A0A2T0WDD9_9RHOB</name>
<dbReference type="RefSeq" id="WP_106268248.1">
    <property type="nucleotide sequence ID" value="NZ_PVTQ01000021.1"/>
</dbReference>
<keyword evidence="2" id="KW-0808">Transferase</keyword>
<dbReference type="Gene3D" id="3.40.50.2000">
    <property type="entry name" value="Glycogen Phosphorylase B"/>
    <property type="match status" value="1"/>
</dbReference>
<evidence type="ECO:0000313" key="3">
    <source>
        <dbReference type="Proteomes" id="UP000238392"/>
    </source>
</evidence>